<gene>
    <name evidence="3" type="ORF">A9Q84_13130</name>
</gene>
<feature type="compositionally biased region" description="Low complexity" evidence="2">
    <location>
        <begin position="983"/>
        <end position="993"/>
    </location>
</feature>
<evidence type="ECO:0000256" key="1">
    <source>
        <dbReference type="SAM" id="Coils"/>
    </source>
</evidence>
<dbReference type="AlphaFoldDB" id="A0A1Y5F8Q9"/>
<reference evidence="4" key="1">
    <citation type="journal article" date="2017" name="Proc. Natl. Acad. Sci. U.S.A.">
        <title>Simulation of Deepwater Horizon oil plume reveals substrate specialization within a complex community of hydrocarbon-degraders.</title>
        <authorList>
            <person name="Hu P."/>
            <person name="Dubinsky E.A."/>
            <person name="Probst A.J."/>
            <person name="Wang J."/>
            <person name="Sieber C.M.K."/>
            <person name="Tom L.M."/>
            <person name="Gardinali P."/>
            <person name="Banfield J.F."/>
            <person name="Atlas R.M."/>
            <person name="Andersen G.L."/>
        </authorList>
    </citation>
    <scope>NUCLEOTIDE SEQUENCE [LARGE SCALE GENOMIC DNA]</scope>
</reference>
<evidence type="ECO:0000313" key="3">
    <source>
        <dbReference type="EMBL" id="OUR97263.1"/>
    </source>
</evidence>
<name>A0A1Y5F8Q9_9BACT</name>
<proteinExistence type="predicted"/>
<feature type="compositionally biased region" description="Basic and acidic residues" evidence="2">
    <location>
        <begin position="52"/>
        <end position="64"/>
    </location>
</feature>
<feature type="coiled-coil region" evidence="1">
    <location>
        <begin position="259"/>
        <end position="286"/>
    </location>
</feature>
<feature type="coiled-coil region" evidence="1">
    <location>
        <begin position="538"/>
        <end position="565"/>
    </location>
</feature>
<feature type="compositionally biased region" description="Polar residues" evidence="2">
    <location>
        <begin position="66"/>
        <end position="80"/>
    </location>
</feature>
<feature type="compositionally biased region" description="Basic and acidic residues" evidence="2">
    <location>
        <begin position="964"/>
        <end position="981"/>
    </location>
</feature>
<keyword evidence="1" id="KW-0175">Coiled coil</keyword>
<accession>A0A1Y5F8Q9</accession>
<feature type="compositionally biased region" description="Polar residues" evidence="2">
    <location>
        <begin position="923"/>
        <end position="941"/>
    </location>
</feature>
<organism evidence="3 4">
    <name type="scientific">Halobacteriovorax marinus</name>
    <dbReference type="NCBI Taxonomy" id="97084"/>
    <lineage>
        <taxon>Bacteria</taxon>
        <taxon>Pseudomonadati</taxon>
        <taxon>Bdellovibrionota</taxon>
        <taxon>Bacteriovoracia</taxon>
        <taxon>Bacteriovoracales</taxon>
        <taxon>Halobacteriovoraceae</taxon>
        <taxon>Halobacteriovorax</taxon>
    </lineage>
</organism>
<feature type="compositionally biased region" description="Low complexity" evidence="2">
    <location>
        <begin position="954"/>
        <end position="963"/>
    </location>
</feature>
<feature type="coiled-coil region" evidence="1">
    <location>
        <begin position="475"/>
        <end position="502"/>
    </location>
</feature>
<evidence type="ECO:0000256" key="2">
    <source>
        <dbReference type="SAM" id="MobiDB-lite"/>
    </source>
</evidence>
<feature type="region of interest" description="Disordered" evidence="2">
    <location>
        <begin position="912"/>
        <end position="1001"/>
    </location>
</feature>
<sequence length="1107" mass="121051">MNYQKRKPSRIKDWSTLLLCWSLFFVDISVIYAQAEQVTVDQVQEQQAESNKAAHEAQDQEHGDALTTNTTKCDNPTSADESNRQAQRDNLTNLMDQGFSEIDQVFVDVEAKRAQLDGRTNVLNSATDGVNGADPAQATNVAKQNALKKEKSEIDGKINAQKGVVQGIEQQISQIENNSSNHSGSLSSADQAKLNQLRAERFKERIILQKLTTRKYRISAELKQNGVTDGNAALANADQAVGVARVAGGSQEQNYRDLLNTIKAQEDKADQNLKIAEQRIREVQRESEHNADYLIFERAKSAPDEQTEKGRHTIANLEMLSMASAGMTNLTCRDFSRVKSRAYPLFKAATATYIANHLNNTSDYTRVAKDCILKCVSLEAIELDQKLPSTEKKYPQFQNLNMEGVTSNCQTDDGKEGMFENDNVASDDEDEQYASIERMANLYKKLADFTEKKLSSQEQAIRLFSAAHAAALMEVTSKASLIAAAEAQLAKAEAEKKKAGNSILIIVAILAIYYATNTVCPGCCGCMIAAIVVAVAALAMYRSDLAQANRDIAKWKKELQEARIHTHMMCNYPGENANFEMLKNPGNIPLIYPKSRIMQQVTAQVTHEQFKNPQKVASTIEWIRSMQGAVTSLPFDQRIPSKIEMEGLLQKVGLFLRNGSDNIGDRISDVLFPRVHAVGLESGIGLHDQAGSFAQYLSMKVGAWRLQTHNASLKVDLRKSPVTIEHLYPNQPMMLGFREYMQKNSPEVYGKVIEQSGFPLPETRLAYLASVLAMLKGNVDNMSLGMASIQAINNKYAALLDAARTAMNVDKGVTDAEVDETGKQNVCLAGNASGEISVDENCSCKGSGNCARFEMPKFGSFAAGDLKTDSQFLVDGANSFANGNSKAGSNSFGKMSDSSSATKEFKRRFSSFKLKPKNGGGNSAFNKNSGSNFARVSNSRTSRSKGSKSDLDLKSASSSSAIGDAKDNQKDLDKLANDKKNSAKGAQAGLKNGKLAKKGASKKKDAFNLNLDLDGLDSDDVSAADIDLTLLKGENKSNSGEGSLQFNQNSGGGMSGGYYTGKDGKVYRNMRGISKNSNISIFKLLSKRYRRSAMPVFLNKKKKKEGL</sequence>
<dbReference type="Proteomes" id="UP000196531">
    <property type="component" value="Unassembled WGS sequence"/>
</dbReference>
<evidence type="ECO:0000313" key="4">
    <source>
        <dbReference type="Proteomes" id="UP000196531"/>
    </source>
</evidence>
<comment type="caution">
    <text evidence="3">The sequence shown here is derived from an EMBL/GenBank/DDBJ whole genome shotgun (WGS) entry which is preliminary data.</text>
</comment>
<protein>
    <submittedName>
        <fullName evidence="3">Uncharacterized protein</fullName>
    </submittedName>
</protein>
<dbReference type="EMBL" id="MAAO01000006">
    <property type="protein sequence ID" value="OUR97263.1"/>
    <property type="molecule type" value="Genomic_DNA"/>
</dbReference>
<feature type="region of interest" description="Disordered" evidence="2">
    <location>
        <begin position="46"/>
        <end position="85"/>
    </location>
</feature>